<name>A0A226MZM4_CALSU</name>
<dbReference type="InterPro" id="IPR003591">
    <property type="entry name" value="Leu-rich_rpt_typical-subtyp"/>
</dbReference>
<evidence type="ECO:0000256" key="3">
    <source>
        <dbReference type="SAM" id="MobiDB-lite"/>
    </source>
</evidence>
<dbReference type="Gene3D" id="3.80.10.10">
    <property type="entry name" value="Ribonuclease Inhibitor"/>
    <property type="match status" value="1"/>
</dbReference>
<dbReference type="AlphaFoldDB" id="A0A226MZM4"/>
<dbReference type="GO" id="GO:0005737">
    <property type="term" value="C:cytoplasm"/>
    <property type="evidence" value="ECO:0007669"/>
    <property type="project" value="TreeGrafter"/>
</dbReference>
<gene>
    <name evidence="5" type="ORF">ASZ78_011542</name>
</gene>
<dbReference type="GO" id="GO:0005178">
    <property type="term" value="F:integrin binding"/>
    <property type="evidence" value="ECO:0007669"/>
    <property type="project" value="InterPro"/>
</dbReference>
<dbReference type="InterPro" id="IPR025875">
    <property type="entry name" value="Leu-rich_rpt_4"/>
</dbReference>
<keyword evidence="6" id="KW-1185">Reference proteome</keyword>
<dbReference type="PANTHER" id="PTHR15454:SF35">
    <property type="entry name" value="NISCHARIN"/>
    <property type="match status" value="1"/>
</dbReference>
<dbReference type="InterPro" id="IPR001611">
    <property type="entry name" value="Leu-rich_rpt"/>
</dbReference>
<dbReference type="PROSITE" id="PS50195">
    <property type="entry name" value="PX"/>
    <property type="match status" value="1"/>
</dbReference>
<dbReference type="InterPro" id="IPR032675">
    <property type="entry name" value="LRR_dom_sf"/>
</dbReference>
<dbReference type="SUPFAM" id="SSF64268">
    <property type="entry name" value="PX domain"/>
    <property type="match status" value="1"/>
</dbReference>
<sequence>MEAAGAEDGEEPLRSARVLGSELVETYTVYIIQVSVDSHQWTVKHRYSDFHDLHEKLVSEKKIDKNLLPPKKIIGKNSKSLVEKRQKELEVYLQTLLVKFPVTAPKVLSHFLHFHFYEINGITAALAEELFHKGEQLLMAGEVFTIRPLQLYAVTQQLLQGKPTCANGDAKTDLGHILDFTCRLKYLKINHCGGKLIKGLTSSKHTLATMSVQFSATSMKKLIPKIEFLDLSHNGVSLVENLQHLYNLVHLDLSFNKLTSLEGVHTKLGNIKTLNLAGNQLESLYGLNKLYSLVNLDLSSNKIEQIDEVKNIGGLPCLEKVVLSSNPLSIIPDYRTKVLAQFGDRASEVCLDNTVTTEKELDTVEVLKAIQKSKEVKYKLSNSDKKISEDFRLTAASSKSNCSSLTVRPSSPSLPHPVSSSQGNHAPVSLLEYESGGNTCFYKPHLTLSSLYPSEFLIQKITEDNQIPGHLHVSVSLRYVAGLKGNALVEFFHGNIAEVENEELRHLMWSSVLFYKTPSAEVMACVLLSTKAIYFLLDDTFNHADEHQSGQSADHIVTCLTRDSYNTHAFMQQLMAVLSLLARTPSPEPIDKDFYSEFGSKNTGKMEDYELIHSSRVKFIYPNEEEIGDLAFLVAEKMDDFNRLQSLHILLYVLAFQVNPVEGSAQNTSPLQPKTLILTSSDLFLFDEDYVSYPLPEFAKEPPKREKYQLADGRRIRDLDRVLMGYQTYPQALTFVFDDVQNQNLMQNLALNHFGDADSTPKGNAKQEGNRNREIQWCIFIPSAESRERLISLLARQWEILCGRELPLELTG</sequence>
<dbReference type="InterPro" id="IPR001683">
    <property type="entry name" value="PX_dom"/>
</dbReference>
<dbReference type="InterPro" id="IPR037904">
    <property type="entry name" value="Nischarin_PX"/>
</dbReference>
<dbReference type="InterPro" id="IPR036871">
    <property type="entry name" value="PX_dom_sf"/>
</dbReference>
<dbReference type="CDD" id="cd06875">
    <property type="entry name" value="PX_IRAS"/>
    <property type="match status" value="1"/>
</dbReference>
<proteinExistence type="predicted"/>
<dbReference type="Pfam" id="PF25625">
    <property type="entry name" value="PH_NISCH_C"/>
    <property type="match status" value="1"/>
</dbReference>
<dbReference type="FunFam" id="3.30.1520.10:FF:000020">
    <property type="entry name" value="nischarin isoform X1"/>
    <property type="match status" value="1"/>
</dbReference>
<dbReference type="SMART" id="SM00312">
    <property type="entry name" value="PX"/>
    <property type="match status" value="1"/>
</dbReference>
<dbReference type="STRING" id="9009.A0A226MZM4"/>
<reference evidence="5 6" key="1">
    <citation type="submission" date="2016-07" db="EMBL/GenBank/DDBJ databases">
        <title>Disparate Historic Effective Population Sizes Predicted by Modern Levels of Genome Diversity for the Scaled Quail (Callipepla squamata) and the Northern Bobwhite (Colinus virginianus): Inferences from First and Second Generation Draft Genome Assemblies for Sympatric New World Quail.</title>
        <authorList>
            <person name="Oldeschulte D.L."/>
            <person name="Halley Y.A."/>
            <person name="Bhattarai E.K."/>
            <person name="Brashear W.A."/>
            <person name="Hill J."/>
            <person name="Metz R.P."/>
            <person name="Johnson C.D."/>
            <person name="Rollins D."/>
            <person name="Peterson M.J."/>
            <person name="Bickhart D.M."/>
            <person name="Decker J.E."/>
            <person name="Seabury C.M."/>
        </authorList>
    </citation>
    <scope>NUCLEOTIDE SEQUENCE [LARGE SCALE GENOMIC DNA]</scope>
    <source>
        <strain evidence="5 6">Texas</strain>
        <tissue evidence="5">Leg muscle</tissue>
    </source>
</reference>
<keyword evidence="2" id="KW-0677">Repeat</keyword>
<evidence type="ECO:0000256" key="1">
    <source>
        <dbReference type="ARBA" id="ARBA00022614"/>
    </source>
</evidence>
<evidence type="ECO:0000313" key="6">
    <source>
        <dbReference type="Proteomes" id="UP000198323"/>
    </source>
</evidence>
<evidence type="ECO:0000256" key="2">
    <source>
        <dbReference type="ARBA" id="ARBA00022737"/>
    </source>
</evidence>
<dbReference type="Gene3D" id="3.30.1520.10">
    <property type="entry name" value="Phox-like domain"/>
    <property type="match status" value="1"/>
</dbReference>
<feature type="compositionally biased region" description="Low complexity" evidence="3">
    <location>
        <begin position="409"/>
        <end position="421"/>
    </location>
</feature>
<comment type="caution">
    <text evidence="5">The sequence shown here is derived from an EMBL/GenBank/DDBJ whole genome shotgun (WGS) entry which is preliminary data.</text>
</comment>
<dbReference type="InterPro" id="IPR057714">
    <property type="entry name" value="PH_NISCH_C"/>
</dbReference>
<dbReference type="SMART" id="SM00369">
    <property type="entry name" value="LRR_TYP"/>
    <property type="match status" value="4"/>
</dbReference>
<dbReference type="PROSITE" id="PS51450">
    <property type="entry name" value="LRR"/>
    <property type="match status" value="4"/>
</dbReference>
<protein>
    <recommendedName>
        <fullName evidence="4">PX domain-containing protein</fullName>
    </recommendedName>
</protein>
<dbReference type="PANTHER" id="PTHR15454">
    <property type="entry name" value="NISCHARIN RELATED"/>
    <property type="match status" value="1"/>
</dbReference>
<dbReference type="SUPFAM" id="SSF52058">
    <property type="entry name" value="L domain-like"/>
    <property type="match status" value="1"/>
</dbReference>
<dbReference type="FunFam" id="3.80.10.10:FF:000468">
    <property type="entry name" value="nischarin isoform X2"/>
    <property type="match status" value="1"/>
</dbReference>
<feature type="domain" description="PX" evidence="4">
    <location>
        <begin position="8"/>
        <end position="118"/>
    </location>
</feature>
<evidence type="ECO:0000259" key="4">
    <source>
        <dbReference type="PROSITE" id="PS50195"/>
    </source>
</evidence>
<accession>A0A226MZM4</accession>
<dbReference type="SMART" id="SM00365">
    <property type="entry name" value="LRR_SD22"/>
    <property type="match status" value="4"/>
</dbReference>
<dbReference type="Pfam" id="PF00787">
    <property type="entry name" value="PX"/>
    <property type="match status" value="1"/>
</dbReference>
<feature type="region of interest" description="Disordered" evidence="3">
    <location>
        <begin position="402"/>
        <end position="425"/>
    </location>
</feature>
<dbReference type="OrthoDB" id="430293at2759"/>
<dbReference type="GO" id="GO:0035091">
    <property type="term" value="F:phosphatidylinositol binding"/>
    <property type="evidence" value="ECO:0007669"/>
    <property type="project" value="InterPro"/>
</dbReference>
<evidence type="ECO:0000313" key="5">
    <source>
        <dbReference type="EMBL" id="OXB60702.1"/>
    </source>
</evidence>
<dbReference type="Proteomes" id="UP000198323">
    <property type="component" value="Unassembled WGS sequence"/>
</dbReference>
<dbReference type="PRINTS" id="PR00019">
    <property type="entry name" value="LEURICHRPT"/>
</dbReference>
<organism evidence="5 6">
    <name type="scientific">Callipepla squamata</name>
    <name type="common">Scaled quail</name>
    <dbReference type="NCBI Taxonomy" id="9009"/>
    <lineage>
        <taxon>Eukaryota</taxon>
        <taxon>Metazoa</taxon>
        <taxon>Chordata</taxon>
        <taxon>Craniata</taxon>
        <taxon>Vertebrata</taxon>
        <taxon>Euteleostomi</taxon>
        <taxon>Archelosauria</taxon>
        <taxon>Archosauria</taxon>
        <taxon>Dinosauria</taxon>
        <taxon>Saurischia</taxon>
        <taxon>Theropoda</taxon>
        <taxon>Coelurosauria</taxon>
        <taxon>Aves</taxon>
        <taxon>Neognathae</taxon>
        <taxon>Galloanserae</taxon>
        <taxon>Galliformes</taxon>
        <taxon>Odontophoridae</taxon>
        <taxon>Callipepla</taxon>
    </lineage>
</organism>
<dbReference type="EMBL" id="MCFN01000314">
    <property type="protein sequence ID" value="OXB60702.1"/>
    <property type="molecule type" value="Genomic_DNA"/>
</dbReference>
<dbReference type="Pfam" id="PF12799">
    <property type="entry name" value="LRR_4"/>
    <property type="match status" value="1"/>
</dbReference>
<keyword evidence="1" id="KW-0433">Leucine-rich repeat</keyword>